<reference evidence="4" key="2">
    <citation type="submission" date="2025-09" db="UniProtKB">
        <authorList>
            <consortium name="Ensembl"/>
        </authorList>
    </citation>
    <scope>IDENTIFICATION</scope>
</reference>
<dbReference type="AlphaFoldDB" id="A0A8C8RFT0"/>
<dbReference type="PANTHER" id="PTHR14965">
    <property type="entry name" value="SI:CH73-248E21.1"/>
    <property type="match status" value="1"/>
</dbReference>
<feature type="compositionally biased region" description="Basic and acidic residues" evidence="3">
    <location>
        <begin position="40"/>
        <end position="63"/>
    </location>
</feature>
<protein>
    <submittedName>
        <fullName evidence="4">BCL2 like 14</fullName>
    </submittedName>
</protein>
<keyword evidence="2" id="KW-0053">Apoptosis</keyword>
<dbReference type="Ensembl" id="ENSPCET00000004332.1">
    <property type="protein sequence ID" value="ENSPCEP00000004200.1"/>
    <property type="gene ID" value="ENSPCEG00000003366.1"/>
</dbReference>
<dbReference type="PANTHER" id="PTHR14965:SF1">
    <property type="entry name" value="APOPTOSIS FACILITATOR BCL-2-LIKE PROTEIN 14"/>
    <property type="match status" value="1"/>
</dbReference>
<dbReference type="SUPFAM" id="SSF56854">
    <property type="entry name" value="Bcl-2 inhibitors of programmed cell death"/>
    <property type="match status" value="1"/>
</dbReference>
<evidence type="ECO:0000256" key="3">
    <source>
        <dbReference type="SAM" id="MobiDB-lite"/>
    </source>
</evidence>
<keyword evidence="1" id="KW-0597">Phosphoprotein</keyword>
<dbReference type="InterPro" id="IPR036834">
    <property type="entry name" value="Bcl-2-like_sf"/>
</dbReference>
<evidence type="ECO:0000313" key="4">
    <source>
        <dbReference type="Ensembl" id="ENSPCEP00000004200.1"/>
    </source>
</evidence>
<reference evidence="4" key="1">
    <citation type="submission" date="2025-08" db="UniProtKB">
        <authorList>
            <consortium name="Ensembl"/>
        </authorList>
    </citation>
    <scope>IDENTIFICATION</scope>
</reference>
<dbReference type="Proteomes" id="UP000694393">
    <property type="component" value="Unplaced"/>
</dbReference>
<dbReference type="InterPro" id="IPR002475">
    <property type="entry name" value="Bcl2-like"/>
</dbReference>
<name>A0A8C8RFT0_9SAUR</name>
<dbReference type="Gene3D" id="1.10.437.10">
    <property type="entry name" value="Blc2-like"/>
    <property type="match status" value="1"/>
</dbReference>
<dbReference type="GO" id="GO:2001236">
    <property type="term" value="P:regulation of extrinsic apoptotic signaling pathway"/>
    <property type="evidence" value="ECO:0007669"/>
    <property type="project" value="TreeGrafter"/>
</dbReference>
<keyword evidence="5" id="KW-1185">Reference proteome</keyword>
<organism evidence="4 5">
    <name type="scientific">Pelusios castaneus</name>
    <name type="common">West African mud turtle</name>
    <dbReference type="NCBI Taxonomy" id="367368"/>
    <lineage>
        <taxon>Eukaryota</taxon>
        <taxon>Metazoa</taxon>
        <taxon>Chordata</taxon>
        <taxon>Craniata</taxon>
        <taxon>Vertebrata</taxon>
        <taxon>Euteleostomi</taxon>
        <taxon>Archelosauria</taxon>
        <taxon>Testudinata</taxon>
        <taxon>Testudines</taxon>
        <taxon>Pleurodira</taxon>
        <taxon>Pelomedusidae</taxon>
        <taxon>Pelusios</taxon>
    </lineage>
</organism>
<evidence type="ECO:0000313" key="5">
    <source>
        <dbReference type="Proteomes" id="UP000694393"/>
    </source>
</evidence>
<feature type="region of interest" description="Disordered" evidence="3">
    <location>
        <begin position="40"/>
        <end position="85"/>
    </location>
</feature>
<sequence>MSSTNDANMEEISLEDEDRDNVEYKVLMAYAQRRLSASKYRELLKRESKTQKGPSKDREERKGIPQTAKAETHQGLSIQEKGPTAQCKKRKKKRFIWRCLLPSSCTRGEVEEGPQELSTNQDTINGYDLRMPAANEKVYTSTSGEEGDAENFLHLADGLATVVSARLHLAPQGAAFRALARTPSLEADDGQLKFDLQAGDEEKKIIETIVALLRQSGDKLEEKIKKDKTFYSSVTEMLSYDFFKKVTEQFLKEAPEDSTRETEGKIQCTKAAFVMEVTTRLTAVDNHPMNMIMGFGIKYLKENFSPWIQNHGGWENILNLLDQEEVE</sequence>
<dbReference type="PROSITE" id="PS50062">
    <property type="entry name" value="BCL2_FAMILY"/>
    <property type="match status" value="1"/>
</dbReference>
<evidence type="ECO:0000256" key="2">
    <source>
        <dbReference type="ARBA" id="ARBA00022703"/>
    </source>
</evidence>
<accession>A0A8C8RFT0</accession>
<evidence type="ECO:0000256" key="1">
    <source>
        <dbReference type="ARBA" id="ARBA00022553"/>
    </source>
</evidence>
<proteinExistence type="predicted"/>
<dbReference type="GO" id="GO:0006915">
    <property type="term" value="P:apoptotic process"/>
    <property type="evidence" value="ECO:0007669"/>
    <property type="project" value="UniProtKB-KW"/>
</dbReference>